<proteinExistence type="predicted"/>
<dbReference type="AlphaFoldDB" id="H8GWR4"/>
<dbReference type="STRING" id="745776.DGo_CA1793"/>
<evidence type="ECO:0000313" key="3">
    <source>
        <dbReference type="Proteomes" id="UP000007575"/>
    </source>
</evidence>
<protein>
    <recommendedName>
        <fullName evidence="4">Lipoprotein</fullName>
    </recommendedName>
</protein>
<dbReference type="PROSITE" id="PS51257">
    <property type="entry name" value="PROKAR_LIPOPROTEIN"/>
    <property type="match status" value="1"/>
</dbReference>
<organism evidence="2 3">
    <name type="scientific">Deinococcus gobiensis (strain DSM 21396 / JCM 16679 / CGMCC 1.7299 / I-0)</name>
    <dbReference type="NCBI Taxonomy" id="745776"/>
    <lineage>
        <taxon>Bacteria</taxon>
        <taxon>Thermotogati</taxon>
        <taxon>Deinococcota</taxon>
        <taxon>Deinococci</taxon>
        <taxon>Deinococcales</taxon>
        <taxon>Deinococcaceae</taxon>
        <taxon>Deinococcus</taxon>
    </lineage>
</organism>
<dbReference type="HOGENOM" id="CLU_1649354_0_0_0"/>
<dbReference type="RefSeq" id="WP_014685203.1">
    <property type="nucleotide sequence ID" value="NC_017790.1"/>
</dbReference>
<dbReference type="OrthoDB" id="71319at2"/>
<accession>H8GWR4</accession>
<feature type="chain" id="PRO_5003611983" description="Lipoprotein" evidence="1">
    <location>
        <begin position="19"/>
        <end position="160"/>
    </location>
</feature>
<evidence type="ECO:0000256" key="1">
    <source>
        <dbReference type="SAM" id="SignalP"/>
    </source>
</evidence>
<name>H8GWR4_DEIGI</name>
<gene>
    <name evidence="2" type="ordered locus">DGo_CA1793</name>
</gene>
<dbReference type="KEGG" id="dgo:DGo_CA1793"/>
<keyword evidence="3" id="KW-1185">Reference proteome</keyword>
<reference evidence="2 3" key="1">
    <citation type="journal article" date="2012" name="PLoS ONE">
        <title>Genome sequence and transcriptome analysis of the radioresistant bacterium Deinococcus gobiensis: insights into the extreme environmental adaptations.</title>
        <authorList>
            <person name="Yuan M."/>
            <person name="Chen M."/>
            <person name="Zhang W."/>
            <person name="Lu W."/>
            <person name="Wang J."/>
            <person name="Yang M."/>
            <person name="Zhao P."/>
            <person name="Tang R."/>
            <person name="Li X."/>
            <person name="Hao Y."/>
            <person name="Zhou Z."/>
            <person name="Zhan Y."/>
            <person name="Yu H."/>
            <person name="Teng C."/>
            <person name="Yan Y."/>
            <person name="Ping S."/>
            <person name="Wang Y."/>
            <person name="Lin M."/>
        </authorList>
    </citation>
    <scope>NUCLEOTIDE SEQUENCE [LARGE SCALE GENOMIC DNA]</scope>
    <source>
        <strain evidence="2 3">I-0</strain>
    </source>
</reference>
<evidence type="ECO:0008006" key="4">
    <source>
        <dbReference type="Google" id="ProtNLM"/>
    </source>
</evidence>
<dbReference type="EMBL" id="CP002191">
    <property type="protein sequence ID" value="AFD25720.1"/>
    <property type="molecule type" value="Genomic_DNA"/>
</dbReference>
<feature type="signal peptide" evidence="1">
    <location>
        <begin position="1"/>
        <end position="18"/>
    </location>
</feature>
<evidence type="ECO:0000313" key="2">
    <source>
        <dbReference type="EMBL" id="AFD25720.1"/>
    </source>
</evidence>
<dbReference type="Proteomes" id="UP000007575">
    <property type="component" value="Chromosome"/>
</dbReference>
<sequence length="160" mass="17820">MNLPCRALLLLAALGSCAGTPRSASMKDTAKKDSLSAVTAYNRQILDLFTGPAFRELDCDALYGPGMARRGVHCFVSTLKREELTARISRGVASFAEGAEWAENYGQFDRFYRLSRNPAYSFSFGVSRVAYKDLIYRDQPGVWGHFESDVIYSPIARETK</sequence>
<dbReference type="PATRIC" id="fig|745776.4.peg.1842"/>
<keyword evidence="1" id="KW-0732">Signal</keyword>